<dbReference type="AlphaFoldDB" id="A0AAV0FSH3"/>
<accession>A0AAV0FSH3</accession>
<name>A0AAV0FSH3_9ASTE</name>
<evidence type="ECO:0000313" key="1">
    <source>
        <dbReference type="EMBL" id="CAH9107346.1"/>
    </source>
</evidence>
<evidence type="ECO:0000313" key="3">
    <source>
        <dbReference type="Proteomes" id="UP001152523"/>
    </source>
</evidence>
<dbReference type="EMBL" id="CAMAPF010000142">
    <property type="protein sequence ID" value="CAH9107346.1"/>
    <property type="molecule type" value="Genomic_DNA"/>
</dbReference>
<sequence length="100" mass="11461">MRTRSSGEQDLIAGYSNPERLFRGRAKRRLLEDLEKIANQTTLETLTPNYVARNSIGAPTIEANNFEIKTTMIQMLANNPFCGYTHEDLLVPNFRMNEQL</sequence>
<proteinExistence type="predicted"/>
<reference evidence="2" key="1">
    <citation type="submission" date="2022-07" db="EMBL/GenBank/DDBJ databases">
        <authorList>
            <person name="Macas J."/>
            <person name="Novak P."/>
            <person name="Neumann P."/>
        </authorList>
    </citation>
    <scope>NUCLEOTIDE SEQUENCE</scope>
</reference>
<protein>
    <submittedName>
        <fullName evidence="2">Uncharacterized protein</fullName>
    </submittedName>
</protein>
<organism evidence="2 3">
    <name type="scientific">Cuscuta epithymum</name>
    <dbReference type="NCBI Taxonomy" id="186058"/>
    <lineage>
        <taxon>Eukaryota</taxon>
        <taxon>Viridiplantae</taxon>
        <taxon>Streptophyta</taxon>
        <taxon>Embryophyta</taxon>
        <taxon>Tracheophyta</taxon>
        <taxon>Spermatophyta</taxon>
        <taxon>Magnoliopsida</taxon>
        <taxon>eudicotyledons</taxon>
        <taxon>Gunneridae</taxon>
        <taxon>Pentapetalae</taxon>
        <taxon>asterids</taxon>
        <taxon>lamiids</taxon>
        <taxon>Solanales</taxon>
        <taxon>Convolvulaceae</taxon>
        <taxon>Cuscuteae</taxon>
        <taxon>Cuscuta</taxon>
        <taxon>Cuscuta subgen. Cuscuta</taxon>
    </lineage>
</organism>
<gene>
    <name evidence="1" type="ORF">CEPIT_LOCUS17928</name>
    <name evidence="2" type="ORF">CEPIT_LOCUS36690</name>
</gene>
<comment type="caution">
    <text evidence="2">The sequence shown here is derived from an EMBL/GenBank/DDBJ whole genome shotgun (WGS) entry which is preliminary data.</text>
</comment>
<dbReference type="EMBL" id="CAMAPF010001007">
    <property type="protein sequence ID" value="CAH9138300.1"/>
    <property type="molecule type" value="Genomic_DNA"/>
</dbReference>
<dbReference type="Proteomes" id="UP001152523">
    <property type="component" value="Unassembled WGS sequence"/>
</dbReference>
<keyword evidence="3" id="KW-1185">Reference proteome</keyword>
<evidence type="ECO:0000313" key="2">
    <source>
        <dbReference type="EMBL" id="CAH9138300.1"/>
    </source>
</evidence>